<evidence type="ECO:0000313" key="4">
    <source>
        <dbReference type="EMBL" id="MBO9201030.1"/>
    </source>
</evidence>
<keyword evidence="2" id="KW-1133">Transmembrane helix</keyword>
<dbReference type="RefSeq" id="WP_209139061.1">
    <property type="nucleotide sequence ID" value="NZ_JAGHKO010000001.1"/>
</dbReference>
<keyword evidence="5" id="KW-1185">Reference proteome</keyword>
<gene>
    <name evidence="4" type="ORF">J7I42_12190</name>
</gene>
<feature type="signal peptide" evidence="3">
    <location>
        <begin position="1"/>
        <end position="19"/>
    </location>
</feature>
<evidence type="ECO:0000256" key="2">
    <source>
        <dbReference type="SAM" id="Phobius"/>
    </source>
</evidence>
<comment type="caution">
    <text evidence="4">The sequence shown here is derived from an EMBL/GenBank/DDBJ whole genome shotgun (WGS) entry which is preliminary data.</text>
</comment>
<reference evidence="4 5" key="1">
    <citation type="submission" date="2021-03" db="EMBL/GenBank/DDBJ databases">
        <title>Assistant Professor.</title>
        <authorList>
            <person name="Huq M.A."/>
        </authorList>
    </citation>
    <scope>NUCLEOTIDE SEQUENCE [LARGE SCALE GENOMIC DNA]</scope>
    <source>
        <strain evidence="4 5">MAH-29</strain>
    </source>
</reference>
<accession>A0ABS3YT18</accession>
<organism evidence="4 5">
    <name type="scientific">Niastella soli</name>
    <dbReference type="NCBI Taxonomy" id="2821487"/>
    <lineage>
        <taxon>Bacteria</taxon>
        <taxon>Pseudomonadati</taxon>
        <taxon>Bacteroidota</taxon>
        <taxon>Chitinophagia</taxon>
        <taxon>Chitinophagales</taxon>
        <taxon>Chitinophagaceae</taxon>
        <taxon>Niastella</taxon>
    </lineage>
</organism>
<protein>
    <recommendedName>
        <fullName evidence="6">PPM-type phosphatase domain-containing protein</fullName>
    </recommendedName>
</protein>
<keyword evidence="3" id="KW-0732">Signal</keyword>
<evidence type="ECO:0000313" key="5">
    <source>
        <dbReference type="Proteomes" id="UP000677244"/>
    </source>
</evidence>
<evidence type="ECO:0000256" key="1">
    <source>
        <dbReference type="SAM" id="Coils"/>
    </source>
</evidence>
<feature type="coiled-coil region" evidence="1">
    <location>
        <begin position="167"/>
        <end position="208"/>
    </location>
</feature>
<keyword evidence="2" id="KW-0472">Membrane</keyword>
<feature type="chain" id="PRO_5046704702" description="PPM-type phosphatase domain-containing protein" evidence="3">
    <location>
        <begin position="20"/>
        <end position="507"/>
    </location>
</feature>
<feature type="transmembrane region" description="Helical" evidence="2">
    <location>
        <begin position="89"/>
        <end position="108"/>
    </location>
</feature>
<keyword evidence="1" id="KW-0175">Coiled coil</keyword>
<dbReference type="EMBL" id="JAGHKO010000001">
    <property type="protein sequence ID" value="MBO9201030.1"/>
    <property type="molecule type" value="Genomic_DNA"/>
</dbReference>
<proteinExistence type="predicted"/>
<name>A0ABS3YT18_9BACT</name>
<keyword evidence="2" id="KW-0812">Transmembrane</keyword>
<evidence type="ECO:0000256" key="3">
    <source>
        <dbReference type="SAM" id="SignalP"/>
    </source>
</evidence>
<dbReference type="Proteomes" id="UP000677244">
    <property type="component" value="Unassembled WGS sequence"/>
</dbReference>
<sequence length="507" mass="57774">MIRKIVFIIIVLCFPVACFCQQNKHHNTRSQKKPDTTTARENNASKQVEIKDSLQKIITKNKAVIANQQDTINKLHALKKPDPTPTPDFNWSLIAGCLLLFAISAFLYKKNRTMSGNVIRSQTTIDEYTGHLNKLKNMLIKRGLLTDSAVRHPGDIYKKIGDLIDQYTTEEHRNKEVNQAIEEVRKKLKEVQIEKDTVLAENRELQKRLVQNGQSQPIKEIFVPYVISNNAAFIKSEIILSAGPRKDSQNHDTELGEDIAGSFSLPGQTFFWLLDGTSDSAAIKGLEVTSNDNRHEEYHIFSSRMLAQSIGHFIQKNINRYFEQKTPLNELLTDATAYVHQEWEKRVNNEPAERKEAIIQLIRKGYKPLCSTTVIIGRLLENGHLYALRTGDSKIFPFKKANGQLALAKDFKFAADPTDEYDRVAFRLDMNENTGQLFIRQNNAKWLTQTAEEVQLVFAFTDGIGRVTEAQLASNNPGITEMIRQNISRIPQKTHDDKTLIILERVT</sequence>
<evidence type="ECO:0008006" key="6">
    <source>
        <dbReference type="Google" id="ProtNLM"/>
    </source>
</evidence>